<name>A0A645ILE8_9ZZZZ</name>
<reference evidence="1" key="1">
    <citation type="submission" date="2019-08" db="EMBL/GenBank/DDBJ databases">
        <authorList>
            <person name="Kucharzyk K."/>
            <person name="Murdoch R.W."/>
            <person name="Higgins S."/>
            <person name="Loffler F."/>
        </authorList>
    </citation>
    <scope>NUCLEOTIDE SEQUENCE</scope>
</reference>
<dbReference type="EMBL" id="VSSQ01117002">
    <property type="protein sequence ID" value="MPN51662.1"/>
    <property type="molecule type" value="Genomic_DNA"/>
</dbReference>
<evidence type="ECO:0000313" key="1">
    <source>
        <dbReference type="EMBL" id="MPN51662.1"/>
    </source>
</evidence>
<gene>
    <name evidence="1" type="ORF">SDC9_199311</name>
</gene>
<organism evidence="1">
    <name type="scientific">bioreactor metagenome</name>
    <dbReference type="NCBI Taxonomy" id="1076179"/>
    <lineage>
        <taxon>unclassified sequences</taxon>
        <taxon>metagenomes</taxon>
        <taxon>ecological metagenomes</taxon>
    </lineage>
</organism>
<sequence length="83" mass="9605">MGGTSRMDHQGFHIGHIGKQREYLQVIDESSGLFLPALDLESKDGCASLWKIFLIQAMISAVWQRRMVHPLYLGMLLKIFYYF</sequence>
<comment type="caution">
    <text evidence="1">The sequence shown here is derived from an EMBL/GenBank/DDBJ whole genome shotgun (WGS) entry which is preliminary data.</text>
</comment>
<proteinExistence type="predicted"/>
<dbReference type="AlphaFoldDB" id="A0A645ILE8"/>
<protein>
    <submittedName>
        <fullName evidence="1">Uncharacterized protein</fullName>
    </submittedName>
</protein>
<accession>A0A645ILE8</accession>